<keyword evidence="2" id="KW-0813">Transport</keyword>
<reference evidence="9" key="1">
    <citation type="submission" date="2019-08" db="EMBL/GenBank/DDBJ databases">
        <title>The genome of the North American firefly Photinus pyralis.</title>
        <authorList>
            <consortium name="Photinus pyralis genome working group"/>
            <person name="Fallon T.R."/>
            <person name="Sander Lower S.E."/>
            <person name="Weng J.-K."/>
        </authorList>
    </citation>
    <scope>NUCLEOTIDE SEQUENCE</scope>
    <source>
        <strain evidence="9">TRF0915ILg1</strain>
        <tissue evidence="9">Whole body</tissue>
    </source>
</reference>
<organism evidence="9 10">
    <name type="scientific">Ignelater luminosus</name>
    <name type="common">Cucubano</name>
    <name type="synonym">Pyrophorus luminosus</name>
    <dbReference type="NCBI Taxonomy" id="2038154"/>
    <lineage>
        <taxon>Eukaryota</taxon>
        <taxon>Metazoa</taxon>
        <taxon>Ecdysozoa</taxon>
        <taxon>Arthropoda</taxon>
        <taxon>Hexapoda</taxon>
        <taxon>Insecta</taxon>
        <taxon>Pterygota</taxon>
        <taxon>Neoptera</taxon>
        <taxon>Endopterygota</taxon>
        <taxon>Coleoptera</taxon>
        <taxon>Polyphaga</taxon>
        <taxon>Elateriformia</taxon>
        <taxon>Elateroidea</taxon>
        <taxon>Elateridae</taxon>
        <taxon>Agrypninae</taxon>
        <taxon>Pyrophorini</taxon>
        <taxon>Ignelater</taxon>
    </lineage>
</organism>
<name>A0A8K0DAU6_IGNLU</name>
<dbReference type="Proteomes" id="UP000801492">
    <property type="component" value="Unassembled WGS sequence"/>
</dbReference>
<dbReference type="InterPro" id="IPR002842">
    <property type="entry name" value="ATPase_V1_Esu"/>
</dbReference>
<sequence length="226" mass="26146">MALSDADVQKQIKHMMAFIEQEAIEKAEEIDAKAEEEFNIEKGRLVQQQRLKIMEYYEKKEKQVELQKKIQSSNMLNQARLKVLKVREDHVRNVLEEARKRLGEVTHNPTRYSEIVKTLILQGLYQLFETNVVVRTRAQDRALIESILPDVSEKYKQAVGKDVHLKIDNEKNLPADITGGVELLTQQGKIKINNTLEARLELISAQLVPQIRTALFGRNVNRKFTD</sequence>
<dbReference type="FunFam" id="3.30.2320.30:FF:000001">
    <property type="entry name" value="V-type proton atpase subunit e 1"/>
    <property type="match status" value="1"/>
</dbReference>
<evidence type="ECO:0000313" key="9">
    <source>
        <dbReference type="EMBL" id="KAF2899823.1"/>
    </source>
</evidence>
<evidence type="ECO:0000256" key="1">
    <source>
        <dbReference type="ARBA" id="ARBA00005901"/>
    </source>
</evidence>
<dbReference type="Gene3D" id="6.10.250.1620">
    <property type="match status" value="1"/>
</dbReference>
<evidence type="ECO:0000256" key="4">
    <source>
        <dbReference type="ARBA" id="ARBA00071102"/>
    </source>
</evidence>
<evidence type="ECO:0000256" key="3">
    <source>
        <dbReference type="ARBA" id="ARBA00023065"/>
    </source>
</evidence>
<evidence type="ECO:0000256" key="8">
    <source>
        <dbReference type="ARBA" id="ARBA00082230"/>
    </source>
</evidence>
<dbReference type="PANTHER" id="PTHR45715">
    <property type="entry name" value="ATPASE H+-TRANSPORTING V1 SUBUNIT E1A-RELATED"/>
    <property type="match status" value="1"/>
</dbReference>
<evidence type="ECO:0000313" key="10">
    <source>
        <dbReference type="Proteomes" id="UP000801492"/>
    </source>
</evidence>
<dbReference type="OrthoDB" id="10263003at2759"/>
<dbReference type="SUPFAM" id="SSF160527">
    <property type="entry name" value="V-type ATPase subunit E-like"/>
    <property type="match status" value="1"/>
</dbReference>
<evidence type="ECO:0000256" key="2">
    <source>
        <dbReference type="ARBA" id="ARBA00022448"/>
    </source>
</evidence>
<comment type="caution">
    <text evidence="9">The sequence shown here is derived from an EMBL/GenBank/DDBJ whole genome shotgun (WGS) entry which is preliminary data.</text>
</comment>
<gene>
    <name evidence="9" type="ORF">ILUMI_06371</name>
</gene>
<comment type="similarity">
    <text evidence="1">Belongs to the V-ATPase E subunit family.</text>
</comment>
<dbReference type="InterPro" id="IPR038495">
    <property type="entry name" value="ATPase_E_C"/>
</dbReference>
<dbReference type="Gene3D" id="3.30.2320.30">
    <property type="entry name" value="ATP synthase, E subunit, C-terminal"/>
    <property type="match status" value="1"/>
</dbReference>
<dbReference type="GO" id="GO:0046961">
    <property type="term" value="F:proton-transporting ATPase activity, rotational mechanism"/>
    <property type="evidence" value="ECO:0007669"/>
    <property type="project" value="InterPro"/>
</dbReference>
<evidence type="ECO:0000256" key="6">
    <source>
        <dbReference type="ARBA" id="ARBA00077020"/>
    </source>
</evidence>
<evidence type="ECO:0000256" key="5">
    <source>
        <dbReference type="ARBA" id="ARBA00071127"/>
    </source>
</evidence>
<evidence type="ECO:0000256" key="7">
    <source>
        <dbReference type="ARBA" id="ARBA00082222"/>
    </source>
</evidence>
<dbReference type="Pfam" id="PF01991">
    <property type="entry name" value="vATP-synt_E"/>
    <property type="match status" value="1"/>
</dbReference>
<dbReference type="AlphaFoldDB" id="A0A8K0DAU6"/>
<keyword evidence="10" id="KW-1185">Reference proteome</keyword>
<proteinExistence type="inferred from homology"/>
<dbReference type="EMBL" id="VTPC01002613">
    <property type="protein sequence ID" value="KAF2899823.1"/>
    <property type="molecule type" value="Genomic_DNA"/>
</dbReference>
<dbReference type="GO" id="GO:0033178">
    <property type="term" value="C:proton-transporting two-sector ATPase complex, catalytic domain"/>
    <property type="evidence" value="ECO:0007669"/>
    <property type="project" value="InterPro"/>
</dbReference>
<accession>A0A8K0DAU6</accession>
<protein>
    <recommendedName>
        <fullName evidence="5">V-type proton ATPase subunit E</fullName>
    </recommendedName>
    <alternativeName>
        <fullName evidence="6">V-ATPase 26 kDa subunit</fullName>
    </alternativeName>
    <alternativeName>
        <fullName evidence="4">V-type proton ATPase subunit e</fullName>
    </alternativeName>
    <alternativeName>
        <fullName evidence="7 8">Vacuolar proton pump subunit E</fullName>
    </alternativeName>
</protein>
<dbReference type="HAMAP" id="MF_00311">
    <property type="entry name" value="ATP_synth_E_arch"/>
    <property type="match status" value="1"/>
</dbReference>
<keyword evidence="3" id="KW-0406">Ion transport</keyword>